<gene>
    <name evidence="1" type="ORF">C1H46_028077</name>
</gene>
<name>A0A540LIT0_MALBA</name>
<proteinExistence type="predicted"/>
<keyword evidence="2" id="KW-1185">Reference proteome</keyword>
<dbReference type="AlphaFoldDB" id="A0A540LIT0"/>
<sequence length="122" mass="13944">MFRRQARCREFNCGMNLGSSARISSIEFGFCPTTLISACFQRRKRFRCRVSPSLSPWNGSKLWQCLLWLWLSVNANHVVMSVAIELLSLSNGWSRSFAGIVQLRNATKHQIIELDPKTDNPP</sequence>
<dbReference type="EMBL" id="VIEB01000567">
    <property type="protein sequence ID" value="TQD86388.1"/>
    <property type="molecule type" value="Genomic_DNA"/>
</dbReference>
<dbReference type="Proteomes" id="UP000315295">
    <property type="component" value="Unassembled WGS sequence"/>
</dbReference>
<evidence type="ECO:0000313" key="1">
    <source>
        <dbReference type="EMBL" id="TQD86388.1"/>
    </source>
</evidence>
<accession>A0A540LIT0</accession>
<organism evidence="1 2">
    <name type="scientific">Malus baccata</name>
    <name type="common">Siberian crab apple</name>
    <name type="synonym">Pyrus baccata</name>
    <dbReference type="NCBI Taxonomy" id="106549"/>
    <lineage>
        <taxon>Eukaryota</taxon>
        <taxon>Viridiplantae</taxon>
        <taxon>Streptophyta</taxon>
        <taxon>Embryophyta</taxon>
        <taxon>Tracheophyta</taxon>
        <taxon>Spermatophyta</taxon>
        <taxon>Magnoliopsida</taxon>
        <taxon>eudicotyledons</taxon>
        <taxon>Gunneridae</taxon>
        <taxon>Pentapetalae</taxon>
        <taxon>rosids</taxon>
        <taxon>fabids</taxon>
        <taxon>Rosales</taxon>
        <taxon>Rosaceae</taxon>
        <taxon>Amygdaloideae</taxon>
        <taxon>Maleae</taxon>
        <taxon>Malus</taxon>
    </lineage>
</organism>
<comment type="caution">
    <text evidence="1">The sequence shown here is derived from an EMBL/GenBank/DDBJ whole genome shotgun (WGS) entry which is preliminary data.</text>
</comment>
<evidence type="ECO:0000313" key="2">
    <source>
        <dbReference type="Proteomes" id="UP000315295"/>
    </source>
</evidence>
<protein>
    <submittedName>
        <fullName evidence="1">Uncharacterized protein</fullName>
    </submittedName>
</protein>
<reference evidence="1 2" key="1">
    <citation type="journal article" date="2019" name="G3 (Bethesda)">
        <title>Sequencing of a Wild Apple (Malus baccata) Genome Unravels the Differences Between Cultivated and Wild Apple Species Regarding Disease Resistance and Cold Tolerance.</title>
        <authorList>
            <person name="Chen X."/>
        </authorList>
    </citation>
    <scope>NUCLEOTIDE SEQUENCE [LARGE SCALE GENOMIC DNA]</scope>
    <source>
        <strain evidence="2">cv. Shandingzi</strain>
        <tissue evidence="1">Leaves</tissue>
    </source>
</reference>